<accession>A0AAV1RRX9</accession>
<dbReference type="SUPFAM" id="SSF56300">
    <property type="entry name" value="Metallo-dependent phosphatases"/>
    <property type="match status" value="1"/>
</dbReference>
<proteinExistence type="predicted"/>
<evidence type="ECO:0000313" key="2">
    <source>
        <dbReference type="Proteomes" id="UP001314170"/>
    </source>
</evidence>
<dbReference type="InterPro" id="IPR029052">
    <property type="entry name" value="Metallo-depent_PP-like"/>
</dbReference>
<dbReference type="Proteomes" id="UP001314170">
    <property type="component" value="Unassembled WGS sequence"/>
</dbReference>
<comment type="caution">
    <text evidence="1">The sequence shown here is derived from an EMBL/GenBank/DDBJ whole genome shotgun (WGS) entry which is preliminary data.</text>
</comment>
<dbReference type="EMBL" id="CAWUPB010001111">
    <property type="protein sequence ID" value="CAK7338247.1"/>
    <property type="molecule type" value="Genomic_DNA"/>
</dbReference>
<dbReference type="Gene3D" id="3.60.21.10">
    <property type="match status" value="1"/>
</dbReference>
<dbReference type="AlphaFoldDB" id="A0AAV1RRX9"/>
<gene>
    <name evidence="1" type="ORF">DCAF_LOCUS13291</name>
</gene>
<reference evidence="1 2" key="1">
    <citation type="submission" date="2024-01" db="EMBL/GenBank/DDBJ databases">
        <authorList>
            <person name="Waweru B."/>
        </authorList>
    </citation>
    <scope>NUCLEOTIDE SEQUENCE [LARGE SCALE GENOMIC DNA]</scope>
</reference>
<protein>
    <submittedName>
        <fullName evidence="1">Uncharacterized protein</fullName>
    </submittedName>
</protein>
<evidence type="ECO:0000313" key="1">
    <source>
        <dbReference type="EMBL" id="CAK7338247.1"/>
    </source>
</evidence>
<name>A0AAV1RRX9_9ROSI</name>
<organism evidence="1 2">
    <name type="scientific">Dovyalis caffra</name>
    <dbReference type="NCBI Taxonomy" id="77055"/>
    <lineage>
        <taxon>Eukaryota</taxon>
        <taxon>Viridiplantae</taxon>
        <taxon>Streptophyta</taxon>
        <taxon>Embryophyta</taxon>
        <taxon>Tracheophyta</taxon>
        <taxon>Spermatophyta</taxon>
        <taxon>Magnoliopsida</taxon>
        <taxon>eudicotyledons</taxon>
        <taxon>Gunneridae</taxon>
        <taxon>Pentapetalae</taxon>
        <taxon>rosids</taxon>
        <taxon>fabids</taxon>
        <taxon>Malpighiales</taxon>
        <taxon>Salicaceae</taxon>
        <taxon>Flacourtieae</taxon>
        <taxon>Dovyalis</taxon>
    </lineage>
</organism>
<sequence>MIKSNACRYSTRVSNSGKVGCFLEQINITRGKLLTLVGLDTGSLQDSMLTRSTNGLKNSQLNWLTQTLEETTDNWLIISGYHPVVICDKEQVEAKQIYVPLHNIFMKYGVVRSEWSSHFDIYGGISHVYSFKILNAYMSRQGCNSHPVQGGVAYIGIADPTESEPLNSLNERLAFRK</sequence>
<keyword evidence="2" id="KW-1185">Reference proteome</keyword>